<feature type="compositionally biased region" description="Acidic residues" evidence="1">
    <location>
        <begin position="40"/>
        <end position="50"/>
    </location>
</feature>
<proteinExistence type="predicted"/>
<comment type="caution">
    <text evidence="2">The sequence shown here is derived from an EMBL/GenBank/DDBJ whole genome shotgun (WGS) entry which is preliminary data.</text>
</comment>
<dbReference type="EMBL" id="JACEIK010001083">
    <property type="protein sequence ID" value="MCD7465799.1"/>
    <property type="molecule type" value="Genomic_DNA"/>
</dbReference>
<evidence type="ECO:0000313" key="3">
    <source>
        <dbReference type="Proteomes" id="UP000823775"/>
    </source>
</evidence>
<accession>A0ABS8T488</accession>
<protein>
    <submittedName>
        <fullName evidence="2">Uncharacterized protein</fullName>
    </submittedName>
</protein>
<feature type="compositionally biased region" description="Basic and acidic residues" evidence="1">
    <location>
        <begin position="7"/>
        <end position="20"/>
    </location>
</feature>
<name>A0ABS8T488_DATST</name>
<keyword evidence="3" id="KW-1185">Reference proteome</keyword>
<evidence type="ECO:0000256" key="1">
    <source>
        <dbReference type="SAM" id="MobiDB-lite"/>
    </source>
</evidence>
<dbReference type="Proteomes" id="UP000823775">
    <property type="component" value="Unassembled WGS sequence"/>
</dbReference>
<sequence length="66" mass="7232">MPSKGNKKQDEVDALKEITTKRAKSKAKKAEETTSPLPQSEEEEGVESDSEDSHIDDAEEGNNDAK</sequence>
<gene>
    <name evidence="2" type="ORF">HAX54_001967</name>
</gene>
<reference evidence="2 3" key="1">
    <citation type="journal article" date="2021" name="BMC Genomics">
        <title>Datura genome reveals duplications of psychoactive alkaloid biosynthetic genes and high mutation rate following tissue culture.</title>
        <authorList>
            <person name="Rajewski A."/>
            <person name="Carter-House D."/>
            <person name="Stajich J."/>
            <person name="Litt A."/>
        </authorList>
    </citation>
    <scope>NUCLEOTIDE SEQUENCE [LARGE SCALE GENOMIC DNA]</scope>
    <source>
        <strain evidence="2">AR-01</strain>
    </source>
</reference>
<feature type="region of interest" description="Disordered" evidence="1">
    <location>
        <begin position="1"/>
        <end position="66"/>
    </location>
</feature>
<organism evidence="2 3">
    <name type="scientific">Datura stramonium</name>
    <name type="common">Jimsonweed</name>
    <name type="synonym">Common thornapple</name>
    <dbReference type="NCBI Taxonomy" id="4076"/>
    <lineage>
        <taxon>Eukaryota</taxon>
        <taxon>Viridiplantae</taxon>
        <taxon>Streptophyta</taxon>
        <taxon>Embryophyta</taxon>
        <taxon>Tracheophyta</taxon>
        <taxon>Spermatophyta</taxon>
        <taxon>Magnoliopsida</taxon>
        <taxon>eudicotyledons</taxon>
        <taxon>Gunneridae</taxon>
        <taxon>Pentapetalae</taxon>
        <taxon>asterids</taxon>
        <taxon>lamiids</taxon>
        <taxon>Solanales</taxon>
        <taxon>Solanaceae</taxon>
        <taxon>Solanoideae</taxon>
        <taxon>Datureae</taxon>
        <taxon>Datura</taxon>
    </lineage>
</organism>
<evidence type="ECO:0000313" key="2">
    <source>
        <dbReference type="EMBL" id="MCD7465799.1"/>
    </source>
</evidence>
<feature type="compositionally biased region" description="Acidic residues" evidence="1">
    <location>
        <begin position="57"/>
        <end position="66"/>
    </location>
</feature>